<dbReference type="InterPro" id="IPR001375">
    <property type="entry name" value="Peptidase_S9_cat"/>
</dbReference>
<sequence length="702" mass="76218">MITVRHILDVSVSTPVADHRQLSYLSGLNCADLTPITLEVRDDLAMTARVTPYGSWPSPISASDVARTRVHLSFPTVKGEDVWWQETRPEEGGRTTVMFNGHELLPAPWNARTRVHEYGGKSYLATARGLVFANYEDQRLHLLSPGDAKPRPLTPEPAMATGLRYADFVLSPDETEIWCVCEGHVAAAPAEDGGPAGPTGVRRAIVSIPLDGRAANDPGAITEMVTGSDFYASPTPSPGGGYLAWVQWNHPRMPWDGTELRVGVVEDDKVVSPRTVKGGMSESVLAPVWRDDKSLYVVSDWPGFWNLYQVGLYGESPQALYPAEEEYAAPLWQLGGRPYALLGDGRLAVLHGQGGQRLSYYDPETLELEEIDLPFTDWQMSLSADGSTVVGIATSPTSAASVVKVTPSGVEVLRREMEKLPDEAYLPRPSSETFEGHFGRPVHAYVYEPRNPECVAPEGELPPYVVFVHGGPTARANGGLSLERAFFTSRGIGVIDVDFGGSSGYGRAYRERLRRQWGVVDVEDATAVAEAMVRAGRAHPDRLAIRGGSSGGFTALAAVTPGTTFRAATSYYGVSDLTQLLAETHDFESKYPFGLIGPIPGYERTYEERSPLNRADQASCPVLLLQGLEDPVVPPAQSGRFAQALTDNGTPHAHLTFEGESHGFRRAETLIRCLESELSFYAQTLTFTAPGVPTLPLTPLPA</sequence>
<gene>
    <name evidence="2" type="ORF">GCM10010468_68060</name>
</gene>
<dbReference type="PANTHER" id="PTHR43056">
    <property type="entry name" value="PEPTIDASE S9 PROLYL OLIGOPEPTIDASE"/>
    <property type="match status" value="1"/>
</dbReference>
<dbReference type="Pfam" id="PF00326">
    <property type="entry name" value="Peptidase_S9"/>
    <property type="match status" value="1"/>
</dbReference>
<organism evidence="2 3">
    <name type="scientific">Actinocorallia longicatena</name>
    <dbReference type="NCBI Taxonomy" id="111803"/>
    <lineage>
        <taxon>Bacteria</taxon>
        <taxon>Bacillati</taxon>
        <taxon>Actinomycetota</taxon>
        <taxon>Actinomycetes</taxon>
        <taxon>Streptosporangiales</taxon>
        <taxon>Thermomonosporaceae</taxon>
        <taxon>Actinocorallia</taxon>
    </lineage>
</organism>
<dbReference type="InterPro" id="IPR050585">
    <property type="entry name" value="Xaa-Pro_dipeptidyl-ppase/CocE"/>
</dbReference>
<comment type="caution">
    <text evidence="2">The sequence shown here is derived from an EMBL/GenBank/DDBJ whole genome shotgun (WGS) entry which is preliminary data.</text>
</comment>
<dbReference type="SUPFAM" id="SSF53474">
    <property type="entry name" value="alpha/beta-Hydrolases"/>
    <property type="match status" value="1"/>
</dbReference>
<proteinExistence type="predicted"/>
<dbReference type="Gene3D" id="2.120.10.30">
    <property type="entry name" value="TolB, C-terminal domain"/>
    <property type="match status" value="1"/>
</dbReference>
<dbReference type="PANTHER" id="PTHR43056:SF5">
    <property type="entry name" value="PEPTIDASE S9 PROLYL OLIGOPEPTIDASE CATALYTIC DOMAIN-CONTAINING PROTEIN"/>
    <property type="match status" value="1"/>
</dbReference>
<accession>A0ABP6QJZ6</accession>
<evidence type="ECO:0000313" key="3">
    <source>
        <dbReference type="Proteomes" id="UP001501237"/>
    </source>
</evidence>
<evidence type="ECO:0000259" key="1">
    <source>
        <dbReference type="Pfam" id="PF00326"/>
    </source>
</evidence>
<dbReference type="EMBL" id="BAAAUV010000027">
    <property type="protein sequence ID" value="GAA3234725.1"/>
    <property type="molecule type" value="Genomic_DNA"/>
</dbReference>
<name>A0ABP6QJZ6_9ACTN</name>
<reference evidence="3" key="1">
    <citation type="journal article" date="2019" name="Int. J. Syst. Evol. Microbiol.">
        <title>The Global Catalogue of Microorganisms (GCM) 10K type strain sequencing project: providing services to taxonomists for standard genome sequencing and annotation.</title>
        <authorList>
            <consortium name="The Broad Institute Genomics Platform"/>
            <consortium name="The Broad Institute Genome Sequencing Center for Infectious Disease"/>
            <person name="Wu L."/>
            <person name="Ma J."/>
        </authorList>
    </citation>
    <scope>NUCLEOTIDE SEQUENCE [LARGE SCALE GENOMIC DNA]</scope>
    <source>
        <strain evidence="3">JCM 9377</strain>
    </source>
</reference>
<keyword evidence="3" id="KW-1185">Reference proteome</keyword>
<feature type="domain" description="Peptidase S9 prolyl oligopeptidase catalytic" evidence="1">
    <location>
        <begin position="481"/>
        <end position="685"/>
    </location>
</feature>
<dbReference type="Gene3D" id="3.40.50.1820">
    <property type="entry name" value="alpha/beta hydrolase"/>
    <property type="match status" value="1"/>
</dbReference>
<evidence type="ECO:0000313" key="2">
    <source>
        <dbReference type="EMBL" id="GAA3234725.1"/>
    </source>
</evidence>
<dbReference type="InterPro" id="IPR011042">
    <property type="entry name" value="6-blade_b-propeller_TolB-like"/>
</dbReference>
<dbReference type="SUPFAM" id="SSF82171">
    <property type="entry name" value="DPP6 N-terminal domain-like"/>
    <property type="match status" value="1"/>
</dbReference>
<dbReference type="InterPro" id="IPR029058">
    <property type="entry name" value="AB_hydrolase_fold"/>
</dbReference>
<dbReference type="Proteomes" id="UP001501237">
    <property type="component" value="Unassembled WGS sequence"/>
</dbReference>
<protein>
    <submittedName>
        <fullName evidence="2">Prolyl oligopeptidase family serine peptidase</fullName>
    </submittedName>
</protein>